<proteinExistence type="inferred from homology"/>
<dbReference type="Pfam" id="PF01565">
    <property type="entry name" value="FAD_binding_4"/>
    <property type="match status" value="1"/>
</dbReference>
<dbReference type="InterPro" id="IPR016169">
    <property type="entry name" value="FAD-bd_PCMH_sub2"/>
</dbReference>
<gene>
    <name evidence="6" type="ORF">OEA41_000095</name>
</gene>
<evidence type="ECO:0000256" key="3">
    <source>
        <dbReference type="ARBA" id="ARBA00022827"/>
    </source>
</evidence>
<dbReference type="Proteomes" id="UP001276659">
    <property type="component" value="Unassembled WGS sequence"/>
</dbReference>
<dbReference type="PANTHER" id="PTHR42973">
    <property type="entry name" value="BINDING OXIDOREDUCTASE, PUTATIVE (AFU_ORTHOLOGUE AFUA_1G17690)-RELATED"/>
    <property type="match status" value="1"/>
</dbReference>
<dbReference type="Gene3D" id="3.40.462.20">
    <property type="match status" value="1"/>
</dbReference>
<dbReference type="GO" id="GO:0071949">
    <property type="term" value="F:FAD binding"/>
    <property type="evidence" value="ECO:0007669"/>
    <property type="project" value="InterPro"/>
</dbReference>
<dbReference type="GO" id="GO:0016491">
    <property type="term" value="F:oxidoreductase activity"/>
    <property type="evidence" value="ECO:0007669"/>
    <property type="project" value="UniProtKB-KW"/>
</dbReference>
<keyword evidence="7" id="KW-1185">Reference proteome</keyword>
<dbReference type="EMBL" id="JASNWA010000003">
    <property type="protein sequence ID" value="KAK3177963.1"/>
    <property type="molecule type" value="Genomic_DNA"/>
</dbReference>
<accession>A0AAD9ZG02</accession>
<dbReference type="InterPro" id="IPR016166">
    <property type="entry name" value="FAD-bd_PCMH"/>
</dbReference>
<keyword evidence="2" id="KW-0285">Flavoprotein</keyword>
<dbReference type="PROSITE" id="PS51387">
    <property type="entry name" value="FAD_PCMH"/>
    <property type="match status" value="1"/>
</dbReference>
<dbReference type="AlphaFoldDB" id="A0AAD9ZG02"/>
<evidence type="ECO:0000256" key="1">
    <source>
        <dbReference type="ARBA" id="ARBA00005466"/>
    </source>
</evidence>
<sequence>MPVPDANGINNGVLISMSGFNQNKMIKNNAIVQVGPGQTWNDVYTYTSPFNKGVAGGRFSPVGVGGLLLGGGLPYFASQVGWSCNTVKAYQVVLADSTIVEATATSNSDLFWALKGGSNNFGIVTRFDMETLDVTDLYGGDTLYNTASYPAFLNAITEYVSPGGGSEDVKAAILPNIVVTPSTGLVQGSLVAFYNGDNAAPQALAGFAKIANNFTDDTIYDSFLSYTNLTNIPAFGARNFRWLFASTAIKVSNNTVALLDKVFTQPAIQALQNVTGCGTTLAIQPITKAQLQAARDAGGDAIDLDPSLGTFISVLINIDWENAADDATVNQFARTFISNLDAAATKLGLHIPFTYLNDAQSGQEVFQYYGGGSSLPTLKKIQQKYDPKGVFQSLENSGFKLSN</sequence>
<keyword evidence="3" id="KW-0274">FAD</keyword>
<dbReference type="PANTHER" id="PTHR42973:SF53">
    <property type="entry name" value="FAD-BINDING PCMH-TYPE DOMAIN-CONTAINING PROTEIN-RELATED"/>
    <property type="match status" value="1"/>
</dbReference>
<dbReference type="InterPro" id="IPR050416">
    <property type="entry name" value="FAD-linked_Oxidoreductase"/>
</dbReference>
<protein>
    <recommendedName>
        <fullName evidence="5">FAD-binding PCMH-type domain-containing protein</fullName>
    </recommendedName>
</protein>
<name>A0AAD9ZG02_9LECA</name>
<comment type="similarity">
    <text evidence="1">Belongs to the oxygen-dependent FAD-linked oxidoreductase family.</text>
</comment>
<evidence type="ECO:0000256" key="2">
    <source>
        <dbReference type="ARBA" id="ARBA00022630"/>
    </source>
</evidence>
<dbReference type="Gene3D" id="3.30.465.10">
    <property type="match status" value="1"/>
</dbReference>
<feature type="domain" description="FAD-binding PCMH-type" evidence="5">
    <location>
        <begin position="1"/>
        <end position="134"/>
    </location>
</feature>
<dbReference type="SUPFAM" id="SSF56176">
    <property type="entry name" value="FAD-binding/transporter-associated domain-like"/>
    <property type="match status" value="1"/>
</dbReference>
<comment type="caution">
    <text evidence="6">The sequence shown here is derived from an EMBL/GenBank/DDBJ whole genome shotgun (WGS) entry which is preliminary data.</text>
</comment>
<keyword evidence="4" id="KW-0560">Oxidoreductase</keyword>
<reference evidence="6" key="1">
    <citation type="submission" date="2022-11" db="EMBL/GenBank/DDBJ databases">
        <title>Chromosomal genome sequence assembly and mating type (MAT) locus characterization of the leprose asexual lichenized fungus Lepraria neglecta (Nyl.) Erichsen.</title>
        <authorList>
            <person name="Allen J.L."/>
            <person name="Pfeffer B."/>
        </authorList>
    </citation>
    <scope>NUCLEOTIDE SEQUENCE</scope>
    <source>
        <strain evidence="6">Allen 5258</strain>
    </source>
</reference>
<evidence type="ECO:0000259" key="5">
    <source>
        <dbReference type="PROSITE" id="PS51387"/>
    </source>
</evidence>
<evidence type="ECO:0000313" key="6">
    <source>
        <dbReference type="EMBL" id="KAK3177963.1"/>
    </source>
</evidence>
<evidence type="ECO:0000313" key="7">
    <source>
        <dbReference type="Proteomes" id="UP001276659"/>
    </source>
</evidence>
<dbReference type="InterPro" id="IPR036318">
    <property type="entry name" value="FAD-bd_PCMH-like_sf"/>
</dbReference>
<dbReference type="InterPro" id="IPR006094">
    <property type="entry name" value="Oxid_FAD_bind_N"/>
</dbReference>
<evidence type="ECO:0000256" key="4">
    <source>
        <dbReference type="ARBA" id="ARBA00023002"/>
    </source>
</evidence>
<organism evidence="6 7">
    <name type="scientific">Lepraria neglecta</name>
    <dbReference type="NCBI Taxonomy" id="209136"/>
    <lineage>
        <taxon>Eukaryota</taxon>
        <taxon>Fungi</taxon>
        <taxon>Dikarya</taxon>
        <taxon>Ascomycota</taxon>
        <taxon>Pezizomycotina</taxon>
        <taxon>Lecanoromycetes</taxon>
        <taxon>OSLEUM clade</taxon>
        <taxon>Lecanoromycetidae</taxon>
        <taxon>Lecanorales</taxon>
        <taxon>Lecanorineae</taxon>
        <taxon>Stereocaulaceae</taxon>
        <taxon>Lepraria</taxon>
    </lineage>
</organism>